<comment type="caution">
    <text evidence="1">The sequence shown here is derived from an EMBL/GenBank/DDBJ whole genome shotgun (WGS) entry which is preliminary data.</text>
</comment>
<sequence length="50" mass="5741">MGHVKHHSHQHEAVAYPKLYRQDSAISKPFEVLADKPECYVHSDAVRLTN</sequence>
<evidence type="ECO:0000313" key="2">
    <source>
        <dbReference type="Proteomes" id="UP000536604"/>
    </source>
</evidence>
<keyword evidence="2" id="KW-1185">Reference proteome</keyword>
<dbReference type="EMBL" id="JACHJO010000004">
    <property type="protein sequence ID" value="MBB6119479.1"/>
    <property type="molecule type" value="Genomic_DNA"/>
</dbReference>
<protein>
    <submittedName>
        <fullName evidence="1">Uncharacterized protein</fullName>
    </submittedName>
</protein>
<gene>
    <name evidence="1" type="ORF">FHS13_001428</name>
</gene>
<name>A0A841IL18_9ACTN</name>
<accession>A0A841IL18</accession>
<proteinExistence type="predicted"/>
<organism evidence="1 2">
    <name type="scientific">Nocardiopsis algeriensis</name>
    <dbReference type="NCBI Taxonomy" id="1478215"/>
    <lineage>
        <taxon>Bacteria</taxon>
        <taxon>Bacillati</taxon>
        <taxon>Actinomycetota</taxon>
        <taxon>Actinomycetes</taxon>
        <taxon>Streptosporangiales</taxon>
        <taxon>Nocardiopsidaceae</taxon>
        <taxon>Nocardiopsis</taxon>
    </lineage>
</organism>
<evidence type="ECO:0000313" key="1">
    <source>
        <dbReference type="EMBL" id="MBB6119479.1"/>
    </source>
</evidence>
<dbReference type="RefSeq" id="WP_184289449.1">
    <property type="nucleotide sequence ID" value="NZ_JACHJO010000004.1"/>
</dbReference>
<dbReference type="Proteomes" id="UP000536604">
    <property type="component" value="Unassembled WGS sequence"/>
</dbReference>
<reference evidence="1 2" key="1">
    <citation type="submission" date="2020-08" db="EMBL/GenBank/DDBJ databases">
        <title>Genomic Encyclopedia of Type Strains, Phase III (KMG-III): the genomes of soil and plant-associated and newly described type strains.</title>
        <authorList>
            <person name="Whitman W."/>
        </authorList>
    </citation>
    <scope>NUCLEOTIDE SEQUENCE [LARGE SCALE GENOMIC DNA]</scope>
    <source>
        <strain evidence="1 2">CECT 8712</strain>
    </source>
</reference>
<dbReference type="AlphaFoldDB" id="A0A841IL18"/>